<dbReference type="GO" id="GO:0003677">
    <property type="term" value="F:DNA binding"/>
    <property type="evidence" value="ECO:0007669"/>
    <property type="project" value="UniProtKB-KW"/>
</dbReference>
<evidence type="ECO:0000259" key="4">
    <source>
        <dbReference type="PROSITE" id="PS50995"/>
    </source>
</evidence>
<evidence type="ECO:0000313" key="6">
    <source>
        <dbReference type="Proteomes" id="UP000515703"/>
    </source>
</evidence>
<reference evidence="5 6" key="1">
    <citation type="submission" date="2020-08" db="EMBL/GenBank/DDBJ databases">
        <title>Draft genome sequencing of an Anaerocolumna strain isolated from anoxic soil subjected to BSD treatment.</title>
        <authorList>
            <person name="Uek A."/>
            <person name="Tonouchi A."/>
        </authorList>
    </citation>
    <scope>NUCLEOTIDE SEQUENCE [LARGE SCALE GENOMIC DNA]</scope>
    <source>
        <strain evidence="5 6">CTTW</strain>
    </source>
</reference>
<dbReference type="GO" id="GO:0003700">
    <property type="term" value="F:DNA-binding transcription factor activity"/>
    <property type="evidence" value="ECO:0007669"/>
    <property type="project" value="InterPro"/>
</dbReference>
<gene>
    <name evidence="5" type="ORF">bsdcttw_43170</name>
</gene>
<reference evidence="5 6" key="2">
    <citation type="submission" date="2020-08" db="EMBL/GenBank/DDBJ databases">
        <authorList>
            <person name="Ueki A."/>
            <person name="Tonouchi A."/>
        </authorList>
    </citation>
    <scope>NUCLEOTIDE SEQUENCE [LARGE SCALE GENOMIC DNA]</scope>
    <source>
        <strain evidence="5 6">CTTW</strain>
    </source>
</reference>
<dbReference type="Pfam" id="PF12802">
    <property type="entry name" value="MarR_2"/>
    <property type="match status" value="1"/>
</dbReference>
<evidence type="ECO:0000256" key="2">
    <source>
        <dbReference type="ARBA" id="ARBA00023125"/>
    </source>
</evidence>
<dbReference type="PROSITE" id="PS01117">
    <property type="entry name" value="HTH_MARR_1"/>
    <property type="match status" value="1"/>
</dbReference>
<dbReference type="InterPro" id="IPR023187">
    <property type="entry name" value="Tscrpt_reg_MarR-type_CS"/>
</dbReference>
<dbReference type="InterPro" id="IPR036390">
    <property type="entry name" value="WH_DNA-bd_sf"/>
</dbReference>
<keyword evidence="3" id="KW-0804">Transcription</keyword>
<dbReference type="InterPro" id="IPR052067">
    <property type="entry name" value="Metal_resp_HTH_trans_reg"/>
</dbReference>
<evidence type="ECO:0000256" key="3">
    <source>
        <dbReference type="ARBA" id="ARBA00023163"/>
    </source>
</evidence>
<dbReference type="RefSeq" id="WP_185256866.1">
    <property type="nucleotide sequence ID" value="NZ_AP023368.1"/>
</dbReference>
<dbReference type="PANTHER" id="PTHR35790:SF4">
    <property type="entry name" value="HTH-TYPE TRANSCRIPTIONAL REGULATOR PCHR"/>
    <property type="match status" value="1"/>
</dbReference>
<dbReference type="SUPFAM" id="SSF46785">
    <property type="entry name" value="Winged helix' DNA-binding domain"/>
    <property type="match status" value="1"/>
</dbReference>
<accession>A0A7M3S9K9</accession>
<dbReference type="PANTHER" id="PTHR35790">
    <property type="entry name" value="HTH-TYPE TRANSCRIPTIONAL REGULATOR PCHR"/>
    <property type="match status" value="1"/>
</dbReference>
<dbReference type="Proteomes" id="UP000515703">
    <property type="component" value="Chromosome"/>
</dbReference>
<dbReference type="AlphaFoldDB" id="A0A7M3S9K9"/>
<evidence type="ECO:0000313" key="5">
    <source>
        <dbReference type="EMBL" id="BCK01277.1"/>
    </source>
</evidence>
<keyword evidence="1" id="KW-0805">Transcription regulation</keyword>
<dbReference type="SMART" id="SM00347">
    <property type="entry name" value="HTH_MARR"/>
    <property type="match status" value="1"/>
</dbReference>
<organism evidence="5 6">
    <name type="scientific">Anaerocolumna chitinilytica</name>
    <dbReference type="NCBI Taxonomy" id="1727145"/>
    <lineage>
        <taxon>Bacteria</taxon>
        <taxon>Bacillati</taxon>
        <taxon>Bacillota</taxon>
        <taxon>Clostridia</taxon>
        <taxon>Lachnospirales</taxon>
        <taxon>Lachnospiraceae</taxon>
        <taxon>Anaerocolumna</taxon>
    </lineage>
</organism>
<sequence length="174" mass="20115">MKNITDNDTKLENLMKEIEQLLYDAVTRHQSDMDAEKQWMLLNCSNTLLSKTAKELSMITLHILDAIGRFQPVNSITITKKTDIPKGTVSKNIRKLLSSELIVKVPLPDNKKEAVFYLTSSGKELYELHRSLHQKFDGEFYEFLKRYNTQELQFLVRFLKDFQGLTWTGAPSGN</sequence>
<dbReference type="InterPro" id="IPR036388">
    <property type="entry name" value="WH-like_DNA-bd_sf"/>
</dbReference>
<keyword evidence="2" id="KW-0238">DNA-binding</keyword>
<proteinExistence type="predicted"/>
<dbReference type="InterPro" id="IPR000835">
    <property type="entry name" value="HTH_MarR-typ"/>
</dbReference>
<keyword evidence="6" id="KW-1185">Reference proteome</keyword>
<name>A0A7M3S9K9_9FIRM</name>
<dbReference type="KEGG" id="acht:bsdcttw_43170"/>
<protein>
    <recommendedName>
        <fullName evidence="4">HTH marR-type domain-containing protein</fullName>
    </recommendedName>
</protein>
<dbReference type="Gene3D" id="1.10.10.10">
    <property type="entry name" value="Winged helix-like DNA-binding domain superfamily/Winged helix DNA-binding domain"/>
    <property type="match status" value="1"/>
</dbReference>
<evidence type="ECO:0000256" key="1">
    <source>
        <dbReference type="ARBA" id="ARBA00023015"/>
    </source>
</evidence>
<dbReference type="PROSITE" id="PS50995">
    <property type="entry name" value="HTH_MARR_2"/>
    <property type="match status" value="1"/>
</dbReference>
<dbReference type="EMBL" id="AP023368">
    <property type="protein sequence ID" value="BCK01277.1"/>
    <property type="molecule type" value="Genomic_DNA"/>
</dbReference>
<feature type="domain" description="HTH marR-type" evidence="4">
    <location>
        <begin position="15"/>
        <end position="164"/>
    </location>
</feature>